<evidence type="ECO:0000313" key="20">
    <source>
        <dbReference type="EMBL" id="SDR00811.1"/>
    </source>
</evidence>
<keyword evidence="12 18" id="KW-0238">DNA-binding</keyword>
<evidence type="ECO:0000256" key="8">
    <source>
        <dbReference type="ARBA" id="ARBA00022771"/>
    </source>
</evidence>
<evidence type="ECO:0000256" key="12">
    <source>
        <dbReference type="ARBA" id="ARBA00023125"/>
    </source>
</evidence>
<evidence type="ECO:0000259" key="19">
    <source>
        <dbReference type="PROSITE" id="PS50893"/>
    </source>
</evidence>
<dbReference type="GO" id="GO:0016887">
    <property type="term" value="F:ATP hydrolysis activity"/>
    <property type="evidence" value="ECO:0007669"/>
    <property type="project" value="InterPro"/>
</dbReference>
<dbReference type="Gene3D" id="1.10.8.280">
    <property type="entry name" value="ABC transporter ATPase domain-like"/>
    <property type="match status" value="1"/>
</dbReference>
<dbReference type="SUPFAM" id="SSF52540">
    <property type="entry name" value="P-loop containing nucleoside triphosphate hydrolases"/>
    <property type="match status" value="2"/>
</dbReference>
<organism evidence="20 21">
    <name type="scientific">Tsukamurella pulmonis</name>
    <dbReference type="NCBI Taxonomy" id="47312"/>
    <lineage>
        <taxon>Bacteria</taxon>
        <taxon>Bacillati</taxon>
        <taxon>Actinomycetota</taxon>
        <taxon>Actinomycetes</taxon>
        <taxon>Mycobacteriales</taxon>
        <taxon>Tsukamurellaceae</taxon>
        <taxon>Tsukamurella</taxon>
    </lineage>
</organism>
<dbReference type="PANTHER" id="PTHR43152">
    <property type="entry name" value="UVRABC SYSTEM PROTEIN A"/>
    <property type="match status" value="1"/>
</dbReference>
<comment type="subunit">
    <text evidence="18">Forms a heterotetramer with UvrB during the search for lesions.</text>
</comment>
<dbReference type="NCBIfam" id="NF001503">
    <property type="entry name" value="PRK00349.1"/>
    <property type="match status" value="1"/>
</dbReference>
<proteinExistence type="inferred from homology"/>
<evidence type="ECO:0000256" key="16">
    <source>
        <dbReference type="ARBA" id="ARBA00039316"/>
    </source>
</evidence>
<dbReference type="Gene3D" id="3.30.1490.20">
    <property type="entry name" value="ATP-grasp fold, A domain"/>
    <property type="match status" value="1"/>
</dbReference>
<keyword evidence="14 18" id="KW-0742">SOS response</keyword>
<dbReference type="GO" id="GO:0005737">
    <property type="term" value="C:cytoplasm"/>
    <property type="evidence" value="ECO:0007669"/>
    <property type="project" value="UniProtKB-SubCell"/>
</dbReference>
<dbReference type="GO" id="GO:0009380">
    <property type="term" value="C:excinuclease repair complex"/>
    <property type="evidence" value="ECO:0007669"/>
    <property type="project" value="InterPro"/>
</dbReference>
<evidence type="ECO:0000256" key="7">
    <source>
        <dbReference type="ARBA" id="ARBA00022769"/>
    </source>
</evidence>
<comment type="subcellular location">
    <subcellularLocation>
        <location evidence="1 18">Cytoplasm</location>
    </subcellularLocation>
</comment>
<evidence type="ECO:0000256" key="17">
    <source>
        <dbReference type="ARBA" id="ARBA00042156"/>
    </source>
</evidence>
<keyword evidence="13 18" id="KW-0234">DNA repair</keyword>
<dbReference type="GO" id="GO:0009381">
    <property type="term" value="F:excinuclease ABC activity"/>
    <property type="evidence" value="ECO:0007669"/>
    <property type="project" value="UniProtKB-UniRule"/>
</dbReference>
<keyword evidence="21" id="KW-1185">Reference proteome</keyword>
<dbReference type="CDD" id="cd03270">
    <property type="entry name" value="ABC_UvrA_I"/>
    <property type="match status" value="1"/>
</dbReference>
<dbReference type="HAMAP" id="MF_00205">
    <property type="entry name" value="UvrA"/>
    <property type="match status" value="1"/>
</dbReference>
<dbReference type="Pfam" id="PF17755">
    <property type="entry name" value="UvrA_DNA-bind"/>
    <property type="match status" value="1"/>
</dbReference>
<dbReference type="FunFam" id="1.20.1580.10:FF:000001">
    <property type="entry name" value="UvrABC system protein A"/>
    <property type="match status" value="2"/>
</dbReference>
<dbReference type="PROSITE" id="PS00211">
    <property type="entry name" value="ABC_TRANSPORTER_1"/>
    <property type="match status" value="2"/>
</dbReference>
<evidence type="ECO:0000256" key="15">
    <source>
        <dbReference type="ARBA" id="ARBA00038000"/>
    </source>
</evidence>
<feature type="binding site" evidence="18">
    <location>
        <begin position="32"/>
        <end position="39"/>
    </location>
    <ligand>
        <name>ATP</name>
        <dbReference type="ChEBI" id="CHEBI:30616"/>
    </ligand>
</feature>
<dbReference type="NCBIfam" id="TIGR00630">
    <property type="entry name" value="uvra"/>
    <property type="match status" value="1"/>
</dbReference>
<feature type="binding site" evidence="18">
    <location>
        <begin position="651"/>
        <end position="658"/>
    </location>
    <ligand>
        <name>ATP</name>
        <dbReference type="ChEBI" id="CHEBI:30616"/>
    </ligand>
</feature>
<dbReference type="InterPro" id="IPR041102">
    <property type="entry name" value="UvrA_inter"/>
</dbReference>
<dbReference type="FunFam" id="1.10.8.280:FF:000002">
    <property type="entry name" value="UvrABC system protein A"/>
    <property type="match status" value="1"/>
</dbReference>
<dbReference type="PANTHER" id="PTHR43152:SF3">
    <property type="entry name" value="UVRABC SYSTEM PROTEIN A"/>
    <property type="match status" value="1"/>
</dbReference>
<name>A0A1H1FIR3_9ACTN</name>
<dbReference type="Proteomes" id="UP000183053">
    <property type="component" value="Unassembled WGS sequence"/>
</dbReference>
<keyword evidence="4 18" id="KW-0677">Repeat</keyword>
<keyword evidence="7 18" id="KW-0228">DNA excision</keyword>
<dbReference type="AlphaFoldDB" id="A0A1H1FIR3"/>
<evidence type="ECO:0000256" key="3">
    <source>
        <dbReference type="ARBA" id="ARBA00022723"/>
    </source>
</evidence>
<keyword evidence="8 18" id="KW-0863">Zinc-finger</keyword>
<dbReference type="InterPro" id="IPR003439">
    <property type="entry name" value="ABC_transporter-like_ATP-bd"/>
</dbReference>
<evidence type="ECO:0000256" key="9">
    <source>
        <dbReference type="ARBA" id="ARBA00022833"/>
    </source>
</evidence>
<comment type="function">
    <text evidence="18">The UvrABC repair system catalyzes the recognition and processing of DNA lesions. UvrA is an ATPase and a DNA-binding protein. A damage recognition complex composed of 2 UvrA and 2 UvrB subunits scans DNA for abnormalities. When the presence of a lesion has been verified by UvrB, the UvrA molecules dissociate.</text>
</comment>
<dbReference type="PROSITE" id="PS50893">
    <property type="entry name" value="ABC_TRANSPORTER_2"/>
    <property type="match status" value="1"/>
</dbReference>
<evidence type="ECO:0000256" key="2">
    <source>
        <dbReference type="ARBA" id="ARBA00022490"/>
    </source>
</evidence>
<protein>
    <recommendedName>
        <fullName evidence="16 18">UvrABC system protein A</fullName>
        <shortName evidence="18">UvrA protein</shortName>
    </recommendedName>
    <alternativeName>
        <fullName evidence="17 18">Excinuclease ABC subunit A</fullName>
    </alternativeName>
</protein>
<accession>A0A1H1FIR3</accession>
<dbReference type="Gene3D" id="1.20.1580.10">
    <property type="entry name" value="ABC transporter ATPase like domain"/>
    <property type="match status" value="2"/>
</dbReference>
<keyword evidence="6 18" id="KW-0227">DNA damage</keyword>
<keyword evidence="5 18" id="KW-0547">Nucleotide-binding</keyword>
<gene>
    <name evidence="18" type="primary">uvrA</name>
    <name evidence="20" type="ORF">SAMN04489765_2741</name>
</gene>
<dbReference type="InterPro" id="IPR013815">
    <property type="entry name" value="ATP_grasp_subdomain_1"/>
</dbReference>
<comment type="caution">
    <text evidence="18">Lacks conserved residue(s) required for the propagation of feature annotation.</text>
</comment>
<keyword evidence="9 18" id="KW-0862">Zinc</keyword>
<evidence type="ECO:0000256" key="14">
    <source>
        <dbReference type="ARBA" id="ARBA00023236"/>
    </source>
</evidence>
<evidence type="ECO:0000256" key="1">
    <source>
        <dbReference type="ARBA" id="ARBA00004496"/>
    </source>
</evidence>
<feature type="domain" description="ABC transporter" evidence="19">
    <location>
        <begin position="618"/>
        <end position="947"/>
    </location>
</feature>
<dbReference type="GO" id="GO:0006289">
    <property type="term" value="P:nucleotide-excision repair"/>
    <property type="evidence" value="ECO:0007669"/>
    <property type="project" value="UniProtKB-UniRule"/>
</dbReference>
<dbReference type="InterPro" id="IPR004602">
    <property type="entry name" value="UvrA"/>
</dbReference>
<keyword evidence="3 18" id="KW-0479">Metal-binding</keyword>
<dbReference type="Pfam" id="PF17760">
    <property type="entry name" value="UvrA_inter"/>
    <property type="match status" value="1"/>
</dbReference>
<dbReference type="OrthoDB" id="9809851at2"/>
<keyword evidence="11 18" id="KW-0267">Excision nuclease</keyword>
<dbReference type="GO" id="GO:0005524">
    <property type="term" value="F:ATP binding"/>
    <property type="evidence" value="ECO:0007669"/>
    <property type="project" value="UniProtKB-UniRule"/>
</dbReference>
<dbReference type="InterPro" id="IPR041552">
    <property type="entry name" value="UvrA_DNA-bd"/>
</dbReference>
<dbReference type="STRING" id="47312.SAMN04489765_2741"/>
<evidence type="ECO:0000256" key="6">
    <source>
        <dbReference type="ARBA" id="ARBA00022763"/>
    </source>
</evidence>
<dbReference type="FunFam" id="1.20.1580.10:FF:000002">
    <property type="entry name" value="UvrABC system protein A"/>
    <property type="match status" value="1"/>
</dbReference>
<dbReference type="RefSeq" id="WP_068568457.1">
    <property type="nucleotide sequence ID" value="NZ_AP025457.1"/>
</dbReference>
<reference evidence="21" key="1">
    <citation type="submission" date="2016-10" db="EMBL/GenBank/DDBJ databases">
        <authorList>
            <person name="Varghese N."/>
            <person name="Submissions S."/>
        </authorList>
    </citation>
    <scope>NUCLEOTIDE SEQUENCE [LARGE SCALE GENOMIC DNA]</scope>
    <source>
        <strain evidence="21">DSM 44142</strain>
    </source>
</reference>
<sequence length="952" mass="104473">MADRLIVRGAREHNLRGIDVDLPRDSLIVFTGLSGSGKSSLAFDTIFAEGQRRYVESLSAYARQFLGQMDKPDVDFIEGLSPAVSIDQKSTNRNPRSTVGTITEVYDYLRLLYARAGTPHCPECGSVIERQTPQQIVDQVLEMEPGTRFQVLAPVVRTRKGEFVDLFNQLQTQGYSRARIDGVVYPLSEPPKLKKQEKHDIEVVVDRLAVKPTAKQRLTDSIETALRLADGVVVLDFVDREEDDPERERRFSEKMACPNGHPIAVDDLEPRSFSFNSPYGACPECDGLGVRKEVDPELVVPDPELSLADGAIAPWSSGQSAEYFLRLLSGLADAMGFDLDTPWKDLPAKARKAVLEGSEHQVHVKYRNRYGRTRSYYAEFEGVMPFLHRRLESTESEQMKERYEGYMRDVPCPACSGARLRPEILAVTLDHPRFGEKSIAEVAAMSIGECSDYLSDLKLGAREAAIAGRVLKEVQARIAFLLDVGLEYLSLARSAGSLSGGEAQRIRLATQIGSGLAGVLYVLDEPSIGLHQRDNRRLIDTLVRLRDLGNTLIVVEHDEDTIRTADWVVDIGPYAGEHGGKVVHSGTYKELLKNKDSLTGAYLSGRRALPVPAVRRPVDKKRQLKVVGAREHNLQNIDVAFPLGVLTAVTGVSGSGKSTLVNDILATVLANKLNGARQVPGRHSRITGLGDLDKLVQVDQSPIGRTPRSNPATYTGVFDKIRTLFAATTEAKVRGYQPGRFSFNVKGGRCEACSGDGTIKIEMNFLPDVYVPCEVCHGARYNRETLEVHYKGKNIAEVLDMPIEEAAEFFEAVTSIHRYLKTLVEVGLGYVRLGQPATTLSGGEAQRVKLAAELQKRSNGRTVYILDEPTTGLHFEDIAKLLQVIDGLVDKGNSVIVIEHNLDVIKTADWIIDMGPEGGSGGGTVVAQGTPEDVAAVPESYTGGFLAEVLKA</sequence>
<evidence type="ECO:0000256" key="13">
    <source>
        <dbReference type="ARBA" id="ARBA00023204"/>
    </source>
</evidence>
<dbReference type="InterPro" id="IPR017871">
    <property type="entry name" value="ABC_transporter-like_CS"/>
</dbReference>
<evidence type="ECO:0000256" key="10">
    <source>
        <dbReference type="ARBA" id="ARBA00022840"/>
    </source>
</evidence>
<dbReference type="GO" id="GO:0009432">
    <property type="term" value="P:SOS response"/>
    <property type="evidence" value="ECO:0007669"/>
    <property type="project" value="UniProtKB-UniRule"/>
</dbReference>
<evidence type="ECO:0000313" key="21">
    <source>
        <dbReference type="Proteomes" id="UP000183053"/>
    </source>
</evidence>
<evidence type="ECO:0000256" key="18">
    <source>
        <dbReference type="HAMAP-Rule" id="MF_00205"/>
    </source>
</evidence>
<evidence type="ECO:0000256" key="5">
    <source>
        <dbReference type="ARBA" id="ARBA00022741"/>
    </source>
</evidence>
<evidence type="ECO:0000256" key="4">
    <source>
        <dbReference type="ARBA" id="ARBA00022737"/>
    </source>
</evidence>
<dbReference type="Gene3D" id="3.40.50.300">
    <property type="entry name" value="P-loop containing nucleotide triphosphate hydrolases"/>
    <property type="match status" value="2"/>
</dbReference>
<keyword evidence="10 18" id="KW-0067">ATP-binding</keyword>
<dbReference type="EMBL" id="FNLF01000002">
    <property type="protein sequence ID" value="SDR00811.1"/>
    <property type="molecule type" value="Genomic_DNA"/>
</dbReference>
<dbReference type="CDD" id="cd03271">
    <property type="entry name" value="ABC_UvrA_II"/>
    <property type="match status" value="1"/>
</dbReference>
<evidence type="ECO:0000256" key="11">
    <source>
        <dbReference type="ARBA" id="ARBA00022881"/>
    </source>
</evidence>
<keyword evidence="2 18" id="KW-0963">Cytoplasm</keyword>
<dbReference type="GO" id="GO:0003677">
    <property type="term" value="F:DNA binding"/>
    <property type="evidence" value="ECO:0007669"/>
    <property type="project" value="UniProtKB-UniRule"/>
</dbReference>
<dbReference type="InterPro" id="IPR027417">
    <property type="entry name" value="P-loop_NTPase"/>
</dbReference>
<comment type="similarity">
    <text evidence="15 18">Belongs to the ABC transporter superfamily. UvrA family.</text>
</comment>
<dbReference type="GO" id="GO:0008270">
    <property type="term" value="F:zinc ion binding"/>
    <property type="evidence" value="ECO:0007669"/>
    <property type="project" value="UniProtKB-UniRule"/>
</dbReference>
<feature type="zinc finger region" description="C4-type" evidence="18">
    <location>
        <begin position="750"/>
        <end position="776"/>
    </location>
</feature>